<feature type="region of interest" description="Disordered" evidence="1">
    <location>
        <begin position="268"/>
        <end position="292"/>
    </location>
</feature>
<evidence type="ECO:0000313" key="3">
    <source>
        <dbReference type="Proteomes" id="UP001174934"/>
    </source>
</evidence>
<protein>
    <submittedName>
        <fullName evidence="2">Uncharacterized protein</fullName>
    </submittedName>
</protein>
<name>A0AA39XMT3_9PEZI</name>
<feature type="compositionally biased region" description="Acidic residues" evidence="1">
    <location>
        <begin position="275"/>
        <end position="292"/>
    </location>
</feature>
<dbReference type="Proteomes" id="UP001174934">
    <property type="component" value="Unassembled WGS sequence"/>
</dbReference>
<dbReference type="AlphaFoldDB" id="A0AA39XMT3"/>
<sequence length="292" mass="32662">MKRRSNGRLISSRVRELRKALKHPELRAWLLKSGVNIEFKEEEEEKLQRDSKSLRMELSELAGHSEDFSATTTTDITTVLQDQQVAQQEEKPPGGTSEPSQGGNPVPTAAPPVAQEINNTNTPPKDSHRSLDDYVKASWPDVQKHAPPLVQLFTELTAHRRSAQPSYMHSYGHDRAREAPDQQARISLIVALAMGGYITAKNHLLQAIGMYLYSKRVPTRVQNALSQFGLCPTYKSSHLRVECLSLPSSVRYICLFVSNTIIGIRNERGDGMADGPEEGEVDMQMDTQIDEE</sequence>
<accession>A0AA39XMT3</accession>
<organism evidence="2 3">
    <name type="scientific">Bombardia bombarda</name>
    <dbReference type="NCBI Taxonomy" id="252184"/>
    <lineage>
        <taxon>Eukaryota</taxon>
        <taxon>Fungi</taxon>
        <taxon>Dikarya</taxon>
        <taxon>Ascomycota</taxon>
        <taxon>Pezizomycotina</taxon>
        <taxon>Sordariomycetes</taxon>
        <taxon>Sordariomycetidae</taxon>
        <taxon>Sordariales</taxon>
        <taxon>Lasiosphaeriaceae</taxon>
        <taxon>Bombardia</taxon>
    </lineage>
</organism>
<evidence type="ECO:0000313" key="2">
    <source>
        <dbReference type="EMBL" id="KAK0636928.1"/>
    </source>
</evidence>
<reference evidence="2" key="1">
    <citation type="submission" date="2023-06" db="EMBL/GenBank/DDBJ databases">
        <title>Genome-scale phylogeny and comparative genomics of the fungal order Sordariales.</title>
        <authorList>
            <consortium name="Lawrence Berkeley National Laboratory"/>
            <person name="Hensen N."/>
            <person name="Bonometti L."/>
            <person name="Westerberg I."/>
            <person name="Brannstrom I.O."/>
            <person name="Guillou S."/>
            <person name="Cros-Aarteil S."/>
            <person name="Calhoun S."/>
            <person name="Haridas S."/>
            <person name="Kuo A."/>
            <person name="Mondo S."/>
            <person name="Pangilinan J."/>
            <person name="Riley R."/>
            <person name="LaButti K."/>
            <person name="Andreopoulos B."/>
            <person name="Lipzen A."/>
            <person name="Chen C."/>
            <person name="Yanf M."/>
            <person name="Daum C."/>
            <person name="Ng V."/>
            <person name="Clum A."/>
            <person name="Steindorff A."/>
            <person name="Ohm R."/>
            <person name="Martin F."/>
            <person name="Silar P."/>
            <person name="Natvig D."/>
            <person name="Lalanne C."/>
            <person name="Gautier V."/>
            <person name="Ament-velasquez S.L."/>
            <person name="Kruys A."/>
            <person name="Hutchinson M.I."/>
            <person name="Powell A.J."/>
            <person name="Barry K."/>
            <person name="Miller A.N."/>
            <person name="Grigoriev I.V."/>
            <person name="Debuchy R."/>
            <person name="Gladieux P."/>
            <person name="Thoren M.H."/>
            <person name="Johannesson H."/>
        </authorList>
    </citation>
    <scope>NUCLEOTIDE SEQUENCE</scope>
    <source>
        <strain evidence="2">SMH3391-2</strain>
    </source>
</reference>
<feature type="region of interest" description="Disordered" evidence="1">
    <location>
        <begin position="84"/>
        <end position="131"/>
    </location>
</feature>
<evidence type="ECO:0000256" key="1">
    <source>
        <dbReference type="SAM" id="MobiDB-lite"/>
    </source>
</evidence>
<dbReference type="EMBL" id="JAULSR010000001">
    <property type="protein sequence ID" value="KAK0636928.1"/>
    <property type="molecule type" value="Genomic_DNA"/>
</dbReference>
<gene>
    <name evidence="2" type="ORF">B0T17DRAFT_613592</name>
</gene>
<proteinExistence type="predicted"/>
<comment type="caution">
    <text evidence="2">The sequence shown here is derived from an EMBL/GenBank/DDBJ whole genome shotgun (WGS) entry which is preliminary data.</text>
</comment>
<keyword evidence="3" id="KW-1185">Reference proteome</keyword>